<dbReference type="InterPro" id="IPR027417">
    <property type="entry name" value="P-loop_NTPase"/>
</dbReference>
<dbReference type="AlphaFoldDB" id="A0A4Q0YT16"/>
<dbReference type="EMBL" id="PEIB01000003">
    <property type="protein sequence ID" value="RXJ74326.1"/>
    <property type="molecule type" value="Genomic_DNA"/>
</dbReference>
<keyword evidence="4" id="KW-1185">Reference proteome</keyword>
<accession>A0A4Q0YT16</accession>
<evidence type="ECO:0000313" key="3">
    <source>
        <dbReference type="EMBL" id="RXJ74326.1"/>
    </source>
</evidence>
<feature type="compositionally biased region" description="Polar residues" evidence="1">
    <location>
        <begin position="327"/>
        <end position="340"/>
    </location>
</feature>
<proteinExistence type="predicted"/>
<evidence type="ECO:0000313" key="4">
    <source>
        <dbReference type="Proteomes" id="UP000290287"/>
    </source>
</evidence>
<dbReference type="OrthoDB" id="8809170at2"/>
<feature type="domain" description="Zona occludens toxin N-terminal" evidence="2">
    <location>
        <begin position="146"/>
        <end position="265"/>
    </location>
</feature>
<dbReference type="Pfam" id="PF05707">
    <property type="entry name" value="Zot"/>
    <property type="match status" value="1"/>
</dbReference>
<evidence type="ECO:0000256" key="1">
    <source>
        <dbReference type="SAM" id="MobiDB-lite"/>
    </source>
</evidence>
<dbReference type="RefSeq" id="WP_129121290.1">
    <property type="nucleotide sequence ID" value="NZ_PEIB01000003.1"/>
</dbReference>
<name>A0A4Q0YT16_9GAMM</name>
<dbReference type="Gene3D" id="3.40.50.300">
    <property type="entry name" value="P-loop containing nucleotide triphosphate hydrolases"/>
    <property type="match status" value="1"/>
</dbReference>
<evidence type="ECO:0000259" key="2">
    <source>
        <dbReference type="Pfam" id="PF05707"/>
    </source>
</evidence>
<dbReference type="Proteomes" id="UP000290287">
    <property type="component" value="Unassembled WGS sequence"/>
</dbReference>
<dbReference type="InterPro" id="IPR008900">
    <property type="entry name" value="Zot_N"/>
</dbReference>
<protein>
    <recommendedName>
        <fullName evidence="2">Zona occludens toxin N-terminal domain-containing protein</fullName>
    </recommendedName>
</protein>
<feature type="region of interest" description="Disordered" evidence="1">
    <location>
        <begin position="324"/>
        <end position="346"/>
    </location>
</feature>
<gene>
    <name evidence="3" type="ORF">CS022_04555</name>
</gene>
<comment type="caution">
    <text evidence="3">The sequence shown here is derived from an EMBL/GenBank/DDBJ whole genome shotgun (WGS) entry which is preliminary data.</text>
</comment>
<reference evidence="3 4" key="1">
    <citation type="submission" date="2017-10" db="EMBL/GenBank/DDBJ databases">
        <title>Nyctiphanis sp. nov., isolated from the stomach of the euphausiid Nyctiphanes simplex (Hansen, 1911) in the Gulf of California.</title>
        <authorList>
            <person name="Gomez-Gil B."/>
            <person name="Aguilar-Mendez M."/>
            <person name="Lopez-Cortes A."/>
            <person name="Gomez-Gutierrez J."/>
            <person name="Roque A."/>
            <person name="Lang E."/>
            <person name="Gonzalez-Castillo A."/>
        </authorList>
    </citation>
    <scope>NUCLEOTIDE SEQUENCE [LARGE SCALE GENOMIC DNA]</scope>
    <source>
        <strain evidence="3 4">CAIM 600</strain>
    </source>
</reference>
<organism evidence="3 4">
    <name type="scientific">Veronia nyctiphanis</name>
    <dbReference type="NCBI Taxonomy" id="1278244"/>
    <lineage>
        <taxon>Bacteria</taxon>
        <taxon>Pseudomonadati</taxon>
        <taxon>Pseudomonadota</taxon>
        <taxon>Gammaproteobacteria</taxon>
        <taxon>Vibrionales</taxon>
        <taxon>Vibrionaceae</taxon>
        <taxon>Veronia</taxon>
    </lineage>
</organism>
<sequence length="420" mass="49153">MFYAITGLPGAGKTLNTIDLILTDDVFDNREIYYSHIPCLMFDYAVCQSFQGWFYGHYYFSRKDNTALVRKITQIHKKEDRLCELEDFPYLQDEFENFNPLELFLFWVRRCYPKSKQKKLDELLEVTGKTEGELEFSDIEPLNFHWRKLAHPKDWLTTPRTSVIVSDEIHLYFPNRSASKEVPEAVERLSTHRHEGKDIVWISQDFANVDIFARKMVNRHIHFEFLGQNRINRFSDRKLIDVHTQMKRDKADRKIIPRASHLYDSYYSTDLDTNDNKLSAKLRNALIQVAVLSVLALASVGGFAYMMSDFIFHEEETETEQVEVTESSPEIQDNNPSLVTPPTERLMPWTNPKYNAKVRSYPDVMCYSFGETCKCVTQQATAYEMEQNVCQVLARNGIFDPHQIDPRQDLSKDKKRSGFL</sequence>